<sequence length="68" mass="7631">MEDLTLEALAKRVEALEKKLAERPVPGKMDWLKVVGMFDADPEFMQQVIAEGDAVRESERKAAREGAE</sequence>
<accession>A0ABU5F639</accession>
<organism evidence="1 2">
    <name type="scientific">Gemmata algarum</name>
    <dbReference type="NCBI Taxonomy" id="2975278"/>
    <lineage>
        <taxon>Bacteria</taxon>
        <taxon>Pseudomonadati</taxon>
        <taxon>Planctomycetota</taxon>
        <taxon>Planctomycetia</taxon>
        <taxon>Gemmatales</taxon>
        <taxon>Gemmataceae</taxon>
        <taxon>Gemmata</taxon>
    </lineage>
</organism>
<keyword evidence="2" id="KW-1185">Reference proteome</keyword>
<proteinExistence type="predicted"/>
<name>A0ABU5F639_9BACT</name>
<evidence type="ECO:0000313" key="1">
    <source>
        <dbReference type="EMBL" id="MDY3562217.1"/>
    </source>
</evidence>
<evidence type="ECO:0000313" key="2">
    <source>
        <dbReference type="Proteomes" id="UP001272242"/>
    </source>
</evidence>
<reference evidence="2" key="1">
    <citation type="journal article" date="2023" name="Mar. Drugs">
        <title>Gemmata algarum, a Novel Planctomycete Isolated from an Algal Mat, Displays Antimicrobial Activity.</title>
        <authorList>
            <person name="Kumar G."/>
            <person name="Kallscheuer N."/>
            <person name="Kashif M."/>
            <person name="Ahamad S."/>
            <person name="Jagadeeshwari U."/>
            <person name="Pannikurungottu S."/>
            <person name="Haufschild T."/>
            <person name="Kabuu M."/>
            <person name="Sasikala C."/>
            <person name="Jogler C."/>
            <person name="Ramana C."/>
        </authorList>
    </citation>
    <scope>NUCLEOTIDE SEQUENCE [LARGE SCALE GENOMIC DNA]</scope>
    <source>
        <strain evidence="2">JC673</strain>
    </source>
</reference>
<gene>
    <name evidence="1" type="ORF">R5W23_003679</name>
</gene>
<dbReference type="Proteomes" id="UP001272242">
    <property type="component" value="Unassembled WGS sequence"/>
</dbReference>
<comment type="caution">
    <text evidence="1">The sequence shown here is derived from an EMBL/GenBank/DDBJ whole genome shotgun (WGS) entry which is preliminary data.</text>
</comment>
<dbReference type="RefSeq" id="WP_320688544.1">
    <property type="nucleotide sequence ID" value="NZ_JAXBLV010000210.1"/>
</dbReference>
<dbReference type="EMBL" id="JAXBLV010000210">
    <property type="protein sequence ID" value="MDY3562217.1"/>
    <property type="molecule type" value="Genomic_DNA"/>
</dbReference>
<protein>
    <submittedName>
        <fullName evidence="1">Uncharacterized protein</fullName>
    </submittedName>
</protein>